<evidence type="ECO:0000256" key="2">
    <source>
        <dbReference type="ARBA" id="ARBA00009450"/>
    </source>
</evidence>
<evidence type="ECO:0000256" key="4">
    <source>
        <dbReference type="ARBA" id="ARBA00022452"/>
    </source>
</evidence>
<dbReference type="Pfam" id="PF02563">
    <property type="entry name" value="Poly_export"/>
    <property type="match status" value="1"/>
</dbReference>
<feature type="domain" description="SLBB" evidence="17">
    <location>
        <begin position="142"/>
        <end position="221"/>
    </location>
</feature>
<keyword evidence="10" id="KW-0626">Porin</keyword>
<proteinExistence type="inferred from homology"/>
<evidence type="ECO:0000313" key="19">
    <source>
        <dbReference type="Proteomes" id="UP001205603"/>
    </source>
</evidence>
<evidence type="ECO:0000256" key="6">
    <source>
        <dbReference type="ARBA" id="ARBA00022692"/>
    </source>
</evidence>
<dbReference type="Proteomes" id="UP001205603">
    <property type="component" value="Unassembled WGS sequence"/>
</dbReference>
<dbReference type="InterPro" id="IPR054765">
    <property type="entry name" value="SLBB_dom"/>
</dbReference>
<comment type="caution">
    <text evidence="18">The sequence shown here is derived from an EMBL/GenBank/DDBJ whole genome shotgun (WGS) entry which is preliminary data.</text>
</comment>
<keyword evidence="12" id="KW-0564">Palmitate</keyword>
<evidence type="ECO:0000259" key="16">
    <source>
        <dbReference type="Pfam" id="PF02563"/>
    </source>
</evidence>
<evidence type="ECO:0000256" key="13">
    <source>
        <dbReference type="ARBA" id="ARBA00023237"/>
    </source>
</evidence>
<comment type="similarity">
    <text evidence="2">Belongs to the BexD/CtrA/VexA family.</text>
</comment>
<keyword evidence="9" id="KW-0406">Ion transport</keyword>
<name>A0ABT1MJR1_9BACT</name>
<dbReference type="EMBL" id="JANDHW010000015">
    <property type="protein sequence ID" value="MCP9612858.1"/>
    <property type="molecule type" value="Genomic_DNA"/>
</dbReference>
<protein>
    <submittedName>
        <fullName evidence="18">Polysaccharide export protein</fullName>
    </submittedName>
</protein>
<dbReference type="PANTHER" id="PTHR33619:SF3">
    <property type="entry name" value="POLYSACCHARIDE EXPORT PROTEIN GFCE-RELATED"/>
    <property type="match status" value="1"/>
</dbReference>
<dbReference type="Gene3D" id="3.10.560.10">
    <property type="entry name" value="Outer membrane lipoprotein wza domain like"/>
    <property type="match status" value="2"/>
</dbReference>
<feature type="domain" description="Polysaccharide export protein N-terminal" evidence="16">
    <location>
        <begin position="41"/>
        <end position="138"/>
    </location>
</feature>
<accession>A0ABT1MJR1</accession>
<gene>
    <name evidence="18" type="ORF">NMU02_12230</name>
</gene>
<dbReference type="PANTHER" id="PTHR33619">
    <property type="entry name" value="POLYSACCHARIDE EXPORT PROTEIN GFCE-RELATED"/>
    <property type="match status" value="1"/>
</dbReference>
<evidence type="ECO:0000256" key="11">
    <source>
        <dbReference type="ARBA" id="ARBA00023136"/>
    </source>
</evidence>
<dbReference type="Pfam" id="PF22461">
    <property type="entry name" value="SLBB_2"/>
    <property type="match status" value="1"/>
</dbReference>
<evidence type="ECO:0000256" key="12">
    <source>
        <dbReference type="ARBA" id="ARBA00023139"/>
    </source>
</evidence>
<keyword evidence="5" id="KW-0762">Sugar transport</keyword>
<dbReference type="Gene3D" id="3.30.1950.10">
    <property type="entry name" value="wza like domain"/>
    <property type="match status" value="1"/>
</dbReference>
<keyword evidence="11 15" id="KW-0472">Membrane</keyword>
<reference evidence="18 19" key="1">
    <citation type="submission" date="2022-07" db="EMBL/GenBank/DDBJ databases">
        <title>Fecal culturing of patients with breast cancer.</title>
        <authorList>
            <person name="Teng N.M.Y."/>
            <person name="Kiu R."/>
            <person name="Evans R."/>
            <person name="Baker D.J."/>
            <person name="Zenner C."/>
            <person name="Robinson S.D."/>
            <person name="Hall L.J."/>
        </authorList>
    </citation>
    <scope>NUCLEOTIDE SEQUENCE [LARGE SCALE GENOMIC DNA]</scope>
    <source>
        <strain evidence="18 19">LH1063</strain>
    </source>
</reference>
<dbReference type="PROSITE" id="PS51257">
    <property type="entry name" value="PROKAR_LIPOPROTEIN"/>
    <property type="match status" value="1"/>
</dbReference>
<keyword evidence="3" id="KW-0813">Transport</keyword>
<comment type="subcellular location">
    <subcellularLocation>
        <location evidence="1">Cell outer membrane</location>
        <topology evidence="1">Multi-pass membrane protein</topology>
    </subcellularLocation>
</comment>
<organism evidence="18 19">
    <name type="scientific">Coprobacter tertius</name>
    <dbReference type="NCBI Taxonomy" id="2944915"/>
    <lineage>
        <taxon>Bacteria</taxon>
        <taxon>Pseudomonadati</taxon>
        <taxon>Bacteroidota</taxon>
        <taxon>Bacteroidia</taxon>
        <taxon>Bacteroidales</taxon>
        <taxon>Barnesiellaceae</taxon>
        <taxon>Coprobacter</taxon>
    </lineage>
</organism>
<keyword evidence="8" id="KW-0625">Polysaccharide transport</keyword>
<evidence type="ECO:0000256" key="5">
    <source>
        <dbReference type="ARBA" id="ARBA00022597"/>
    </source>
</evidence>
<keyword evidence="4" id="KW-1134">Transmembrane beta strand</keyword>
<evidence type="ECO:0000256" key="3">
    <source>
        <dbReference type="ARBA" id="ARBA00022448"/>
    </source>
</evidence>
<evidence type="ECO:0000313" key="18">
    <source>
        <dbReference type="EMBL" id="MCP9612858.1"/>
    </source>
</evidence>
<dbReference type="RefSeq" id="WP_255028227.1">
    <property type="nucleotide sequence ID" value="NZ_JANDHW010000015.1"/>
</dbReference>
<keyword evidence="19" id="KW-1185">Reference proteome</keyword>
<keyword evidence="15" id="KW-1133">Transmembrane helix</keyword>
<evidence type="ECO:0000256" key="9">
    <source>
        <dbReference type="ARBA" id="ARBA00023065"/>
    </source>
</evidence>
<keyword evidence="6 15" id="KW-0812">Transmembrane</keyword>
<evidence type="ECO:0000256" key="7">
    <source>
        <dbReference type="ARBA" id="ARBA00022729"/>
    </source>
</evidence>
<dbReference type="InterPro" id="IPR003715">
    <property type="entry name" value="Poly_export_N"/>
</dbReference>
<evidence type="ECO:0000256" key="14">
    <source>
        <dbReference type="ARBA" id="ARBA00023288"/>
    </source>
</evidence>
<keyword evidence="14" id="KW-0449">Lipoprotein</keyword>
<keyword evidence="7" id="KW-0732">Signal</keyword>
<evidence type="ECO:0000259" key="17">
    <source>
        <dbReference type="Pfam" id="PF22461"/>
    </source>
</evidence>
<feature type="transmembrane region" description="Helical" evidence="15">
    <location>
        <begin position="241"/>
        <end position="262"/>
    </location>
</feature>
<evidence type="ECO:0000256" key="8">
    <source>
        <dbReference type="ARBA" id="ARBA00023047"/>
    </source>
</evidence>
<sequence length="263" mass="29115">MKTKLLLLFIVPFLVLSCKSKSDIIYFQTLGNSNITDQAINYEPKITPDDQLSISVSAADPEAVANFNLPALSYLTPGEKQLAVTPSLQTYLVDQNGNIDFPIIGKLTVAGLTRQQLAEQLKEKISVYVTDPLVNVQIMNFKVNVIGEVTTPGSFPVASDRISILDAISLAGDLTIYGNRSNVLLIRENNGKKEFYRYDLTDPALFSSPYYYLQQNDVIYVEPNKSRQGNSKYNQNKQFNISVMSTVISAVSVITSLCIALIK</sequence>
<evidence type="ECO:0000256" key="1">
    <source>
        <dbReference type="ARBA" id="ARBA00004571"/>
    </source>
</evidence>
<evidence type="ECO:0000256" key="10">
    <source>
        <dbReference type="ARBA" id="ARBA00023114"/>
    </source>
</evidence>
<dbReference type="InterPro" id="IPR049712">
    <property type="entry name" value="Poly_export"/>
</dbReference>
<keyword evidence="13" id="KW-0998">Cell outer membrane</keyword>
<evidence type="ECO:0000256" key="15">
    <source>
        <dbReference type="SAM" id="Phobius"/>
    </source>
</evidence>